<organism evidence="2 3">
    <name type="scientific">Pseudomonas fluorescens</name>
    <dbReference type="NCBI Taxonomy" id="294"/>
    <lineage>
        <taxon>Bacteria</taxon>
        <taxon>Pseudomonadati</taxon>
        <taxon>Pseudomonadota</taxon>
        <taxon>Gammaproteobacteria</taxon>
        <taxon>Pseudomonadales</taxon>
        <taxon>Pseudomonadaceae</taxon>
        <taxon>Pseudomonas</taxon>
    </lineage>
</organism>
<name>A0AAE2PZV4_PSEFL</name>
<comment type="caution">
    <text evidence="2">The sequence shown here is derived from an EMBL/GenBank/DDBJ whole genome shotgun (WGS) entry which is preliminary data.</text>
</comment>
<evidence type="ECO:0000256" key="1">
    <source>
        <dbReference type="SAM" id="MobiDB-lite"/>
    </source>
</evidence>
<feature type="region of interest" description="Disordered" evidence="1">
    <location>
        <begin position="191"/>
        <end position="295"/>
    </location>
</feature>
<evidence type="ECO:0000313" key="3">
    <source>
        <dbReference type="Proteomes" id="UP000610293"/>
    </source>
</evidence>
<dbReference type="RefSeq" id="WP_191956262.1">
    <property type="nucleotide sequence ID" value="NZ_JACYNJ010000011.1"/>
</dbReference>
<accession>A0AAE2PZV4</accession>
<protein>
    <submittedName>
        <fullName evidence="2">Uncharacterized protein</fullName>
    </submittedName>
</protein>
<gene>
    <name evidence="2" type="ORF">IFU03_16455</name>
</gene>
<proteinExistence type="predicted"/>
<reference evidence="2" key="1">
    <citation type="journal article" date="2020" name="FEMS Microbiol. Ecol.">
        <title>Temporal dynamics of bacterial communities during seed development and maturation.</title>
        <authorList>
            <person name="Chesneau G."/>
            <person name="Torres-Cortes G."/>
            <person name="Briand M."/>
            <person name="Darrasse A."/>
            <person name="Preveaux A."/>
            <person name="Marais C."/>
            <person name="Jacques M.A."/>
            <person name="Shade A."/>
            <person name="Barret M."/>
        </authorList>
    </citation>
    <scope>NUCLEOTIDE SEQUENCE</scope>
    <source>
        <strain evidence="2">CFBP13533</strain>
    </source>
</reference>
<sequence length="295" mass="32515">MTTSSSTPSQQTPPDTETRKLATQLSVGPSFREAAGELLRQSLLEKYPDLDIDPAMTLMGTSTWELIDDQIVPGPTHYETLSSILARQAILKVPTLCVEGNHFLTLKPVTDPPLHLPVRIVEVANLINTLALVVYRAFQEQLVTFWNQSNGNGPRWQTLTQSLRRAWNVQHVDAWTDEDCTMARTLFHAPTRSNGPLKPWPSSSSDSHRPLPMSTGLLTTVKSPSKRPSPDNRSRAPLGAIRMSTPSSICLPAKPSGMRISNTRAPTLHSIGFSTHGSKPQQNNSSKRWLTQSPA</sequence>
<feature type="compositionally biased region" description="Polar residues" evidence="1">
    <location>
        <begin position="272"/>
        <end position="295"/>
    </location>
</feature>
<evidence type="ECO:0000313" key="2">
    <source>
        <dbReference type="EMBL" id="MBD8271348.1"/>
    </source>
</evidence>
<dbReference type="AlphaFoldDB" id="A0AAE2PZV4"/>
<dbReference type="EMBL" id="JACYNJ010000011">
    <property type="protein sequence ID" value="MBD8271348.1"/>
    <property type="molecule type" value="Genomic_DNA"/>
</dbReference>
<dbReference type="Proteomes" id="UP000610293">
    <property type="component" value="Unassembled WGS sequence"/>
</dbReference>